<sequence length="199" mass="22400">MILLIPICLLLLVIVAGVYRFSLSDEEILQKFPDRASVASDPVVEAVLGISTKNPWTIKVPESNAFSLLTDVDEKQQIAYGNYDDGQVRGQVTVHYAYLHQWQGSDKNSVFIAPFSLSNQGSGIFYYLGIFKWDTQRQRVILVNQQFVGDRISLGEITISQSKIRLSYLTYGPSQPFSESPEQRETLSCNLLAEQELIC</sequence>
<reference evidence="1" key="1">
    <citation type="submission" date="2021-12" db="EMBL/GenBank/DDBJ databases">
        <authorList>
            <person name="Rodrigo-Torres L."/>
            <person name="Arahal R. D."/>
            <person name="Lucena T."/>
        </authorList>
    </citation>
    <scope>NUCLEOTIDE SEQUENCE</scope>
    <source>
        <strain evidence="1">CECT 8226</strain>
    </source>
</reference>
<dbReference type="EMBL" id="CAKLCM010000003">
    <property type="protein sequence ID" value="CAH0530087.1"/>
    <property type="molecule type" value="Genomic_DNA"/>
</dbReference>
<gene>
    <name evidence="1" type="ORF">VHP8226_03815</name>
</gene>
<proteinExistence type="predicted"/>
<protein>
    <submittedName>
        <fullName evidence="1">Uncharacterized protein</fullName>
    </submittedName>
</protein>
<evidence type="ECO:0000313" key="2">
    <source>
        <dbReference type="Proteomes" id="UP000838160"/>
    </source>
</evidence>
<comment type="caution">
    <text evidence="1">The sequence shown here is derived from an EMBL/GenBank/DDBJ whole genome shotgun (WGS) entry which is preliminary data.</text>
</comment>
<organism evidence="1 2">
    <name type="scientific">Vibrio hippocampi</name>
    <dbReference type="NCBI Taxonomy" id="654686"/>
    <lineage>
        <taxon>Bacteria</taxon>
        <taxon>Pseudomonadati</taxon>
        <taxon>Pseudomonadota</taxon>
        <taxon>Gammaproteobacteria</taxon>
        <taxon>Vibrionales</taxon>
        <taxon>Vibrionaceae</taxon>
        <taxon>Vibrio</taxon>
    </lineage>
</organism>
<evidence type="ECO:0000313" key="1">
    <source>
        <dbReference type="EMBL" id="CAH0530087.1"/>
    </source>
</evidence>
<dbReference type="Proteomes" id="UP000838160">
    <property type="component" value="Unassembled WGS sequence"/>
</dbReference>
<name>A0ABN8DMW5_9VIBR</name>
<keyword evidence="2" id="KW-1185">Reference proteome</keyword>
<accession>A0ABN8DMW5</accession>